<dbReference type="InterPro" id="IPR015943">
    <property type="entry name" value="WD40/YVTN_repeat-like_dom_sf"/>
</dbReference>
<protein>
    <recommendedName>
        <fullName evidence="4">WD40 repeat-like protein</fullName>
    </recommendedName>
</protein>
<feature type="region of interest" description="Disordered" evidence="1">
    <location>
        <begin position="366"/>
        <end position="390"/>
    </location>
</feature>
<evidence type="ECO:0000313" key="2">
    <source>
        <dbReference type="EMBL" id="KAJ6259351.1"/>
    </source>
</evidence>
<dbReference type="PANTHER" id="PTHR13211">
    <property type="entry name" value="TELOMERASE CAJAL BODY PROTEIN 1"/>
    <property type="match status" value="1"/>
</dbReference>
<dbReference type="Proteomes" id="UP001221413">
    <property type="component" value="Unassembled WGS sequence"/>
</dbReference>
<keyword evidence="3" id="KW-1185">Reference proteome</keyword>
<reference evidence="2" key="1">
    <citation type="submission" date="2023-01" db="EMBL/GenBank/DDBJ databases">
        <title>The chitinases involved in constricting ring structure development in the nematode-trapping fungus Drechslerella dactyloides.</title>
        <authorList>
            <person name="Wang R."/>
            <person name="Zhang L."/>
            <person name="Tang P."/>
            <person name="Li S."/>
            <person name="Liang L."/>
        </authorList>
    </citation>
    <scope>NUCLEOTIDE SEQUENCE</scope>
    <source>
        <strain evidence="2">YMF1.00031</strain>
    </source>
</reference>
<dbReference type="PANTHER" id="PTHR13211:SF0">
    <property type="entry name" value="TELOMERASE CAJAL BODY PROTEIN 1"/>
    <property type="match status" value="1"/>
</dbReference>
<feature type="region of interest" description="Disordered" evidence="1">
    <location>
        <begin position="409"/>
        <end position="443"/>
    </location>
</feature>
<dbReference type="InterPro" id="IPR001680">
    <property type="entry name" value="WD40_rpt"/>
</dbReference>
<dbReference type="EMBL" id="JAQGDS010000007">
    <property type="protein sequence ID" value="KAJ6259351.1"/>
    <property type="molecule type" value="Genomic_DNA"/>
</dbReference>
<evidence type="ECO:0000313" key="3">
    <source>
        <dbReference type="Proteomes" id="UP001221413"/>
    </source>
</evidence>
<sequence>MEDASPPSYPRLVASTGDVYRASIADSHDREDAALNGTVGNGLEYGSVMGPKSNRPGSNVFRSVEWTADGTSLLAVSEDNCIRTFIAPPDLLTAPSLHSLLPYSICRLPSTPHCISPYPFAAISNPSTALFLTSLPSHPIQLRSFLYPAVTGTYPLIHTETEKYLTPASLAWTPNGTHFLAGTDSQIHLFDITREKDGPVESYNTGQKRKKAAIADGYSQSGVRGIVSALAMHAGTQMFAAGTYSRRVLLYSSPWQDGQLLDSINLNDIRNDTHSSSPYHYDASGNGVTSLSFSGNGTHLLIAERKSANLYIYDIRNLSTVHSILTRRHAQTNQKIQAAFTNLAGIPDTVVSGGIDGIVRAWNPFSSSQEDNDGRDDGVQMHTPSKGWKAAEDPVTAAAVHPTGCVVATSSGQRKKLPASTSGQNEYDTSDEESDSGDPGVWDNAIQIWAV</sequence>
<comment type="caution">
    <text evidence="2">The sequence shown here is derived from an EMBL/GenBank/DDBJ whole genome shotgun (WGS) entry which is preliminary data.</text>
</comment>
<name>A0AAD6IZG0_DREDA</name>
<dbReference type="SMART" id="SM00320">
    <property type="entry name" value="WD40"/>
    <property type="match status" value="6"/>
</dbReference>
<dbReference type="Pfam" id="PF00400">
    <property type="entry name" value="WD40"/>
    <property type="match status" value="1"/>
</dbReference>
<evidence type="ECO:0000256" key="1">
    <source>
        <dbReference type="SAM" id="MobiDB-lite"/>
    </source>
</evidence>
<dbReference type="AlphaFoldDB" id="A0AAD6IZG0"/>
<dbReference type="InterPro" id="IPR051150">
    <property type="entry name" value="SWT21/TCAB1_mRNA_Telomere"/>
</dbReference>
<proteinExistence type="predicted"/>
<accession>A0AAD6IZG0</accession>
<organism evidence="2 3">
    <name type="scientific">Drechslerella dactyloides</name>
    <name type="common">Nematode-trapping fungus</name>
    <name type="synonym">Arthrobotrys dactyloides</name>
    <dbReference type="NCBI Taxonomy" id="74499"/>
    <lineage>
        <taxon>Eukaryota</taxon>
        <taxon>Fungi</taxon>
        <taxon>Dikarya</taxon>
        <taxon>Ascomycota</taxon>
        <taxon>Pezizomycotina</taxon>
        <taxon>Orbiliomycetes</taxon>
        <taxon>Orbiliales</taxon>
        <taxon>Orbiliaceae</taxon>
        <taxon>Drechslerella</taxon>
    </lineage>
</organism>
<dbReference type="SUPFAM" id="SSF50978">
    <property type="entry name" value="WD40 repeat-like"/>
    <property type="match status" value="1"/>
</dbReference>
<evidence type="ECO:0008006" key="4">
    <source>
        <dbReference type="Google" id="ProtNLM"/>
    </source>
</evidence>
<gene>
    <name evidence="2" type="ORF">Dda_6251</name>
</gene>
<dbReference type="Gene3D" id="2.130.10.10">
    <property type="entry name" value="YVTN repeat-like/Quinoprotein amine dehydrogenase"/>
    <property type="match status" value="1"/>
</dbReference>
<dbReference type="InterPro" id="IPR036322">
    <property type="entry name" value="WD40_repeat_dom_sf"/>
</dbReference>